<dbReference type="PANTHER" id="PTHR48011">
    <property type="entry name" value="CCR4-NOT TRANSCRIPTIONAL COMPLEX SUBUNIT CAF120-RELATED"/>
    <property type="match status" value="1"/>
</dbReference>
<name>A0ABD3MRS5_9STRA</name>
<protein>
    <recommendedName>
        <fullName evidence="1">Protein kinase domain-containing protein</fullName>
    </recommendedName>
</protein>
<dbReference type="Gene3D" id="1.10.510.10">
    <property type="entry name" value="Transferase(Phosphotransferase) domain 1"/>
    <property type="match status" value="1"/>
</dbReference>
<dbReference type="InterPro" id="IPR000719">
    <property type="entry name" value="Prot_kinase_dom"/>
</dbReference>
<dbReference type="InterPro" id="IPR052751">
    <property type="entry name" value="Plant_MAPKKK"/>
</dbReference>
<dbReference type="PANTHER" id="PTHR48011:SF4">
    <property type="entry name" value="MITOGEN-ACTIVATED PROTEIN KINASE KINASE KINASE 19"/>
    <property type="match status" value="1"/>
</dbReference>
<dbReference type="PROSITE" id="PS50011">
    <property type="entry name" value="PROTEIN_KINASE_DOM"/>
    <property type="match status" value="1"/>
</dbReference>
<dbReference type="Proteomes" id="UP001530315">
    <property type="component" value="Unassembled WGS sequence"/>
</dbReference>
<evidence type="ECO:0000313" key="3">
    <source>
        <dbReference type="Proteomes" id="UP001530315"/>
    </source>
</evidence>
<dbReference type="AlphaFoldDB" id="A0ABD3MRS5"/>
<organism evidence="2 3">
    <name type="scientific">Stephanodiscus triporus</name>
    <dbReference type="NCBI Taxonomy" id="2934178"/>
    <lineage>
        <taxon>Eukaryota</taxon>
        <taxon>Sar</taxon>
        <taxon>Stramenopiles</taxon>
        <taxon>Ochrophyta</taxon>
        <taxon>Bacillariophyta</taxon>
        <taxon>Coscinodiscophyceae</taxon>
        <taxon>Thalassiosirophycidae</taxon>
        <taxon>Stephanodiscales</taxon>
        <taxon>Stephanodiscaceae</taxon>
        <taxon>Stephanodiscus</taxon>
    </lineage>
</organism>
<feature type="domain" description="Protein kinase" evidence="1">
    <location>
        <begin position="26"/>
        <end position="294"/>
    </location>
</feature>
<proteinExistence type="predicted"/>
<evidence type="ECO:0000313" key="2">
    <source>
        <dbReference type="EMBL" id="KAL3766696.1"/>
    </source>
</evidence>
<dbReference type="EMBL" id="JALLAZ020001724">
    <property type="protein sequence ID" value="KAL3766696.1"/>
    <property type="molecule type" value="Genomic_DNA"/>
</dbReference>
<sequence length="303" mass="34254">MQEWQTTSFPNCNMFHELDFSTKSVTNQFEYYTSGGYNDIFYLDEKDKPDDPALAMKILQYGTDYSDRNFDRVRRDSVILERLTKSPYVLNLFGFCGFDVLTPYADGGTLSSKLRKWGQGKLKLSPMTRLQYAVDAALGLAAVHDIDGEGLSSVTHGDLKGQQYLFLNGEMKLGDFNRGRFMRRNSTAPHTACTYTIGKNDATFRSPEEYEYLPQTSAIDVYALGSILYEILNGKEVWHSIHSNDARKRIRKGLLPKLSSSDEPVDTALREAIAMCYVFDPKDRAKAADVASFLKQKLSEIST</sequence>
<dbReference type="InterPro" id="IPR011009">
    <property type="entry name" value="Kinase-like_dom_sf"/>
</dbReference>
<comment type="caution">
    <text evidence="2">The sequence shown here is derived from an EMBL/GenBank/DDBJ whole genome shotgun (WGS) entry which is preliminary data.</text>
</comment>
<evidence type="ECO:0000259" key="1">
    <source>
        <dbReference type="PROSITE" id="PS50011"/>
    </source>
</evidence>
<dbReference type="Pfam" id="PF00069">
    <property type="entry name" value="Pkinase"/>
    <property type="match status" value="1"/>
</dbReference>
<reference evidence="2 3" key="1">
    <citation type="submission" date="2024-10" db="EMBL/GenBank/DDBJ databases">
        <title>Updated reference genomes for cyclostephanoid diatoms.</title>
        <authorList>
            <person name="Roberts W.R."/>
            <person name="Alverson A.J."/>
        </authorList>
    </citation>
    <scope>NUCLEOTIDE SEQUENCE [LARGE SCALE GENOMIC DNA]</scope>
    <source>
        <strain evidence="2 3">AJA276-08</strain>
    </source>
</reference>
<accession>A0ABD3MRS5</accession>
<dbReference type="SUPFAM" id="SSF56112">
    <property type="entry name" value="Protein kinase-like (PK-like)"/>
    <property type="match status" value="1"/>
</dbReference>
<gene>
    <name evidence="2" type="ORF">ACHAW5_006954</name>
</gene>
<keyword evidence="3" id="KW-1185">Reference proteome</keyword>